<evidence type="ECO:0000313" key="2">
    <source>
        <dbReference type="EMBL" id="KAL3275020.1"/>
    </source>
</evidence>
<protein>
    <submittedName>
        <fullName evidence="2">Uncharacterized protein</fullName>
    </submittedName>
</protein>
<reference evidence="2 3" key="1">
    <citation type="journal article" date="2021" name="BMC Biol.">
        <title>Horizontally acquired antibacterial genes associated with adaptive radiation of ladybird beetles.</title>
        <authorList>
            <person name="Li H.S."/>
            <person name="Tang X.F."/>
            <person name="Huang Y.H."/>
            <person name="Xu Z.Y."/>
            <person name="Chen M.L."/>
            <person name="Du X.Y."/>
            <person name="Qiu B.Y."/>
            <person name="Chen P.T."/>
            <person name="Zhang W."/>
            <person name="Slipinski A."/>
            <person name="Escalona H.E."/>
            <person name="Waterhouse R.M."/>
            <person name="Zwick A."/>
            <person name="Pang H."/>
        </authorList>
    </citation>
    <scope>NUCLEOTIDE SEQUENCE [LARGE SCALE GENOMIC DNA]</scope>
    <source>
        <strain evidence="2">SYSU2018</strain>
    </source>
</reference>
<dbReference type="AlphaFoldDB" id="A0ABD2N961"/>
<feature type="region of interest" description="Disordered" evidence="1">
    <location>
        <begin position="27"/>
        <end position="47"/>
    </location>
</feature>
<evidence type="ECO:0000256" key="1">
    <source>
        <dbReference type="SAM" id="MobiDB-lite"/>
    </source>
</evidence>
<organism evidence="2 3">
    <name type="scientific">Cryptolaemus montrouzieri</name>
    <dbReference type="NCBI Taxonomy" id="559131"/>
    <lineage>
        <taxon>Eukaryota</taxon>
        <taxon>Metazoa</taxon>
        <taxon>Ecdysozoa</taxon>
        <taxon>Arthropoda</taxon>
        <taxon>Hexapoda</taxon>
        <taxon>Insecta</taxon>
        <taxon>Pterygota</taxon>
        <taxon>Neoptera</taxon>
        <taxon>Endopterygota</taxon>
        <taxon>Coleoptera</taxon>
        <taxon>Polyphaga</taxon>
        <taxon>Cucujiformia</taxon>
        <taxon>Coccinelloidea</taxon>
        <taxon>Coccinellidae</taxon>
        <taxon>Scymninae</taxon>
        <taxon>Scymnini</taxon>
        <taxon>Cryptolaemus</taxon>
    </lineage>
</organism>
<accession>A0ABD2N961</accession>
<comment type="caution">
    <text evidence="2">The sequence shown here is derived from an EMBL/GenBank/DDBJ whole genome shotgun (WGS) entry which is preliminary data.</text>
</comment>
<dbReference type="Proteomes" id="UP001516400">
    <property type="component" value="Unassembled WGS sequence"/>
</dbReference>
<sequence length="114" mass="13183">MSRPFNYLGEAIGTSIRVVKSETTMKLKSREIPKESREQGPVESRTQNNVVTAVRGSEYDFIQERRKARVDSLWESQPQLNQRNGDETLRGQISYKGIRSGKNACQRRSQEQFF</sequence>
<keyword evidence="3" id="KW-1185">Reference proteome</keyword>
<proteinExistence type="predicted"/>
<evidence type="ECO:0000313" key="3">
    <source>
        <dbReference type="Proteomes" id="UP001516400"/>
    </source>
</evidence>
<name>A0ABD2N961_9CUCU</name>
<feature type="compositionally biased region" description="Basic and acidic residues" evidence="1">
    <location>
        <begin position="27"/>
        <end position="40"/>
    </location>
</feature>
<dbReference type="EMBL" id="JABFTP020000083">
    <property type="protein sequence ID" value="KAL3275020.1"/>
    <property type="molecule type" value="Genomic_DNA"/>
</dbReference>
<gene>
    <name evidence="2" type="ORF">HHI36_019792</name>
</gene>